<gene>
    <name evidence="2" type="ORF">J4N46_02180</name>
</gene>
<feature type="signal peptide" evidence="1">
    <location>
        <begin position="1"/>
        <end position="19"/>
    </location>
</feature>
<proteinExistence type="predicted"/>
<dbReference type="RefSeq" id="WP_208057964.1">
    <property type="nucleotide sequence ID" value="NZ_JAGDYP010000001.1"/>
</dbReference>
<organism evidence="2 3">
    <name type="scientific">Capnocytophaga bilenii</name>
    <dbReference type="NCBI Taxonomy" id="2819369"/>
    <lineage>
        <taxon>Bacteria</taxon>
        <taxon>Pseudomonadati</taxon>
        <taxon>Bacteroidota</taxon>
        <taxon>Flavobacteriia</taxon>
        <taxon>Flavobacteriales</taxon>
        <taxon>Flavobacteriaceae</taxon>
        <taxon>Capnocytophaga</taxon>
    </lineage>
</organism>
<dbReference type="EMBL" id="JAGDYP010000001">
    <property type="protein sequence ID" value="MBO1883253.1"/>
    <property type="molecule type" value="Genomic_DNA"/>
</dbReference>
<protein>
    <submittedName>
        <fullName evidence="2">Uncharacterized protein</fullName>
    </submittedName>
</protein>
<evidence type="ECO:0000256" key="1">
    <source>
        <dbReference type="SAM" id="SignalP"/>
    </source>
</evidence>
<evidence type="ECO:0000313" key="3">
    <source>
        <dbReference type="Proteomes" id="UP000681610"/>
    </source>
</evidence>
<evidence type="ECO:0000313" key="2">
    <source>
        <dbReference type="EMBL" id="MBO1883253.1"/>
    </source>
</evidence>
<keyword evidence="3" id="KW-1185">Reference proteome</keyword>
<accession>A0ABS3PVA1</accession>
<dbReference type="Proteomes" id="UP000681610">
    <property type="component" value="Unassembled WGS sequence"/>
</dbReference>
<reference evidence="2 3" key="1">
    <citation type="submission" date="2021-03" db="EMBL/GenBank/DDBJ databases">
        <title>Isolation and description of Capnocytophaga bilenii sp. nov., a novel Capnocytophaga species, isolated from a gingivitis subject.</title>
        <authorList>
            <person name="Antezack A."/>
            <person name="Monnet-Corti V."/>
            <person name="La Scola B."/>
        </authorList>
    </citation>
    <scope>NUCLEOTIDE SEQUENCE [LARGE SCALE GENOMIC DNA]</scope>
    <source>
        <strain evidence="2 3">Marseille-Q4570</strain>
    </source>
</reference>
<keyword evidence="1" id="KW-0732">Signal</keyword>
<name>A0ABS3PVA1_9FLAO</name>
<feature type="chain" id="PRO_5046699553" evidence="1">
    <location>
        <begin position="20"/>
        <end position="161"/>
    </location>
</feature>
<sequence>MKKYIILLLMLLNVGLLPAQTLAKIRSAYTTAADSEANAVAFETLMAQNVSTDGLLTAYKGASKVILAKYKKNRIALLKEGKPLIEEAIAGQPDNVELRLIRLSVQENLPKIVPYRNHIAEDKAFIIANYERLPLDVRHYVAGYIKKSKEFTAADKKALGL</sequence>
<comment type="caution">
    <text evidence="2">The sequence shown here is derived from an EMBL/GenBank/DDBJ whole genome shotgun (WGS) entry which is preliminary data.</text>
</comment>